<gene>
    <name evidence="1" type="ORF">VP01_3447g3</name>
</gene>
<reference evidence="1 2" key="1">
    <citation type="submission" date="2015-08" db="EMBL/GenBank/DDBJ databases">
        <title>Next Generation Sequencing and Analysis of the Genome of Puccinia sorghi L Schw, the Causal Agent of Maize Common Rust.</title>
        <authorList>
            <person name="Rochi L."/>
            <person name="Burguener G."/>
            <person name="Darino M."/>
            <person name="Turjanski A."/>
            <person name="Kreff E."/>
            <person name="Dieguez M.J."/>
            <person name="Sacco F."/>
        </authorList>
    </citation>
    <scope>NUCLEOTIDE SEQUENCE [LARGE SCALE GENOMIC DNA]</scope>
    <source>
        <strain evidence="1 2">RO10H11247</strain>
    </source>
</reference>
<comment type="caution">
    <text evidence="1">The sequence shown here is derived from an EMBL/GenBank/DDBJ whole genome shotgun (WGS) entry which is preliminary data.</text>
</comment>
<dbReference type="Proteomes" id="UP000037035">
    <property type="component" value="Unassembled WGS sequence"/>
</dbReference>
<dbReference type="VEuPathDB" id="FungiDB:VP01_3447g3"/>
<proteinExistence type="predicted"/>
<dbReference type="AlphaFoldDB" id="A0A0L6UY46"/>
<organism evidence="1 2">
    <name type="scientific">Puccinia sorghi</name>
    <dbReference type="NCBI Taxonomy" id="27349"/>
    <lineage>
        <taxon>Eukaryota</taxon>
        <taxon>Fungi</taxon>
        <taxon>Dikarya</taxon>
        <taxon>Basidiomycota</taxon>
        <taxon>Pucciniomycotina</taxon>
        <taxon>Pucciniomycetes</taxon>
        <taxon>Pucciniales</taxon>
        <taxon>Pucciniaceae</taxon>
        <taxon>Puccinia</taxon>
    </lineage>
</organism>
<accession>A0A0L6UY46</accession>
<dbReference type="EMBL" id="LAVV01008443">
    <property type="protein sequence ID" value="KNZ52795.1"/>
    <property type="molecule type" value="Genomic_DNA"/>
</dbReference>
<evidence type="ECO:0000313" key="2">
    <source>
        <dbReference type="Proteomes" id="UP000037035"/>
    </source>
</evidence>
<evidence type="ECO:0000313" key="1">
    <source>
        <dbReference type="EMBL" id="KNZ52795.1"/>
    </source>
</evidence>
<sequence>MRSGYSLQFILMRLKTAKSATTNTEHITLHAATHSGLDAFFCLSIDWLLLLLENHLSFLTLMLLIHLSNVDKHRHRGFFWTYGGLGKENCKGINMQPLKNPHKSDTCFSCPSALYVGYLAAMSLPPLTTQGHQLLDSAWFCIGNSLKIKPLAFGCIIIYAKREELMQVVAFQIKYHDLLREIAQIERSPSTTAPASDTNSKPFDLHFSNQLEERRRLGKGISIYPFHHVSVPCQSNPHQQNDPPSRTETYMFKLSIFNKSGNLMTPPLPTPHSRTFHTTFPSNVTPLSRLAHFLPWKIKSFPLGHFKCFKHIILSSSYTILKNTISNHQSMNACMSQSDQTRHTQPIPLSVSAPGVYSSPVSPLQNNNIHETQELVQAFSCKISFYVFISLFPRFESCCPAMRVPNSNVDAKSFC</sequence>
<name>A0A0L6UY46_9BASI</name>
<keyword evidence="2" id="KW-1185">Reference proteome</keyword>
<protein>
    <submittedName>
        <fullName evidence="1">Uncharacterized protein</fullName>
    </submittedName>
</protein>